<sequence>MTRYWATAARLPDGFASDVLIASDERGAIAAVTVGVERPTDAVTLGTVVPGFANAHSHAFHRLLRGRTHDGSGDFWRWRTAMYEEARRLTPDRYRRVATAVFAEMAAAGYTSVGEFHYVHHRPDGSPYPRHDMENAIADAAEEVGIRLVLLDTCYLTGGIGRPLEGDQVRFGDGSAARWLDRWSAVRDALTARSSGLVTLGAAVHSVRAVPVEELAVVAGGLPQDVPLHVHLSEQPAENAESLSATGATPSRLLADAGLLSRRLSAVHATHLTDDDIALLGGAGATIVMCPTTEADLGDGIGPARRLADAGSPIAIGSDQNAVIDPFAEVRGLEYGERLASGSRGRFAPDELWRAGTRDGYVSLGLDGGEIRSGAWCDLVEIAADSVRTLGSDHEQLPYSATAADVTTVIVGGRSVASRDSDALAHLLGLSPTTAVPSTNG</sequence>
<dbReference type="RefSeq" id="WP_128497609.1">
    <property type="nucleotide sequence ID" value="NZ_RZNC01000001.1"/>
</dbReference>
<comment type="caution">
    <text evidence="3">The sequence shown here is derived from an EMBL/GenBank/DDBJ whole genome shotgun (WGS) entry which is preliminary data.</text>
</comment>
<dbReference type="InterPro" id="IPR032466">
    <property type="entry name" value="Metal_Hydrolase"/>
</dbReference>
<dbReference type="OrthoDB" id="3189065at2"/>
<dbReference type="InterPro" id="IPR006680">
    <property type="entry name" value="Amidohydro-rel"/>
</dbReference>
<proteinExistence type="predicted"/>
<organism evidence="3 4">
    <name type="scientific">Labedella populi</name>
    <dbReference type="NCBI Taxonomy" id="2498850"/>
    <lineage>
        <taxon>Bacteria</taxon>
        <taxon>Bacillati</taxon>
        <taxon>Actinomycetota</taxon>
        <taxon>Actinomycetes</taxon>
        <taxon>Micrococcales</taxon>
        <taxon>Microbacteriaceae</taxon>
        <taxon>Labedella</taxon>
    </lineage>
</organism>
<evidence type="ECO:0000313" key="4">
    <source>
        <dbReference type="Proteomes" id="UP000288603"/>
    </source>
</evidence>
<accession>A0A3S3ZWS1</accession>
<dbReference type="Gene3D" id="3.20.20.140">
    <property type="entry name" value="Metal-dependent hydrolases"/>
    <property type="match status" value="1"/>
</dbReference>
<dbReference type="InterPro" id="IPR050287">
    <property type="entry name" value="MTA/SAH_deaminase"/>
</dbReference>
<dbReference type="SUPFAM" id="SSF51338">
    <property type="entry name" value="Composite domain of metallo-dependent hydrolases"/>
    <property type="match status" value="1"/>
</dbReference>
<keyword evidence="4" id="KW-1185">Reference proteome</keyword>
<dbReference type="NCBIfam" id="NF006681">
    <property type="entry name" value="PRK09229.1-2"/>
    <property type="match status" value="1"/>
</dbReference>
<feature type="domain" description="Amidohydrolase-related" evidence="2">
    <location>
        <begin position="47"/>
        <end position="416"/>
    </location>
</feature>
<dbReference type="EMBL" id="RZNC01000001">
    <property type="protein sequence ID" value="RWZ68340.1"/>
    <property type="molecule type" value="Genomic_DNA"/>
</dbReference>
<dbReference type="Gene3D" id="2.30.40.10">
    <property type="entry name" value="Urease, subunit C, domain 1"/>
    <property type="match status" value="1"/>
</dbReference>
<protein>
    <submittedName>
        <fullName evidence="3">Formimidoylglutamate deiminase</fullName>
        <ecNumber evidence="3">3.5.3.13</ecNumber>
    </submittedName>
</protein>
<dbReference type="AlphaFoldDB" id="A0A3S3ZWS1"/>
<dbReference type="Pfam" id="PF01979">
    <property type="entry name" value="Amidohydro_1"/>
    <property type="match status" value="1"/>
</dbReference>
<evidence type="ECO:0000256" key="1">
    <source>
        <dbReference type="ARBA" id="ARBA00022801"/>
    </source>
</evidence>
<name>A0A3S3ZWS1_9MICO</name>
<gene>
    <name evidence="3" type="ORF">ELQ92_03725</name>
</gene>
<evidence type="ECO:0000259" key="2">
    <source>
        <dbReference type="Pfam" id="PF01979"/>
    </source>
</evidence>
<reference evidence="3 4" key="1">
    <citation type="submission" date="2018-12" db="EMBL/GenBank/DDBJ databases">
        <authorList>
            <person name="Li F."/>
        </authorList>
    </citation>
    <scope>NUCLEOTIDE SEQUENCE [LARGE SCALE GENOMIC DNA]</scope>
    <source>
        <strain evidence="3 4">8H24J-4-2</strain>
    </source>
</reference>
<dbReference type="PANTHER" id="PTHR43794:SF11">
    <property type="entry name" value="AMIDOHYDROLASE-RELATED DOMAIN-CONTAINING PROTEIN"/>
    <property type="match status" value="1"/>
</dbReference>
<dbReference type="EC" id="3.5.3.13" evidence="3"/>
<dbReference type="GO" id="GO:0050416">
    <property type="term" value="F:formimidoylglutamate deiminase activity"/>
    <property type="evidence" value="ECO:0007669"/>
    <property type="project" value="UniProtKB-EC"/>
</dbReference>
<dbReference type="InterPro" id="IPR011059">
    <property type="entry name" value="Metal-dep_hydrolase_composite"/>
</dbReference>
<dbReference type="SUPFAM" id="SSF51556">
    <property type="entry name" value="Metallo-dependent hydrolases"/>
    <property type="match status" value="1"/>
</dbReference>
<keyword evidence="1 3" id="KW-0378">Hydrolase</keyword>
<dbReference type="PANTHER" id="PTHR43794">
    <property type="entry name" value="AMINOHYDROLASE SSNA-RELATED"/>
    <property type="match status" value="1"/>
</dbReference>
<dbReference type="Proteomes" id="UP000288603">
    <property type="component" value="Unassembled WGS sequence"/>
</dbReference>
<evidence type="ECO:0000313" key="3">
    <source>
        <dbReference type="EMBL" id="RWZ68340.1"/>
    </source>
</evidence>